<dbReference type="STRING" id="714943.Mucpa_7092"/>
<name>H1Y9V2_9SPHI</name>
<evidence type="ECO:0000313" key="2">
    <source>
        <dbReference type="EMBL" id="EHQ31135.1"/>
    </source>
</evidence>
<sequence>MTDKQTERYDNLLGLLLKPEGYSWLSYTKEDDELATTRDLIFLESQQLVTLVKTLKRIYSAHITDEGIAFINAGGFAGLGARVITDYLVAGVPSSTLSEPVSTKMLPKGYAMLFLLVLLLIATWTVVSNFLLSH</sequence>
<dbReference type="EMBL" id="CM001403">
    <property type="protein sequence ID" value="EHQ31135.1"/>
    <property type="molecule type" value="Genomic_DNA"/>
</dbReference>
<feature type="transmembrane region" description="Helical" evidence="1">
    <location>
        <begin position="110"/>
        <end position="132"/>
    </location>
</feature>
<proteinExistence type="predicted"/>
<keyword evidence="1" id="KW-0812">Transmembrane</keyword>
<gene>
    <name evidence="2" type="ORF">Mucpa_7092</name>
</gene>
<reference evidence="2" key="1">
    <citation type="submission" date="2011-09" db="EMBL/GenBank/DDBJ databases">
        <title>The permanent draft genome of Mucilaginibacter paludis DSM 18603.</title>
        <authorList>
            <consortium name="US DOE Joint Genome Institute (JGI-PGF)"/>
            <person name="Lucas S."/>
            <person name="Han J."/>
            <person name="Lapidus A."/>
            <person name="Bruce D."/>
            <person name="Goodwin L."/>
            <person name="Pitluck S."/>
            <person name="Peters L."/>
            <person name="Kyrpides N."/>
            <person name="Mavromatis K."/>
            <person name="Ivanova N."/>
            <person name="Mikhailova N."/>
            <person name="Held B."/>
            <person name="Detter J.C."/>
            <person name="Tapia R."/>
            <person name="Han C."/>
            <person name="Land M."/>
            <person name="Hauser L."/>
            <person name="Markowitz V."/>
            <person name="Cheng J.-F."/>
            <person name="Hugenholtz P."/>
            <person name="Woyke T."/>
            <person name="Wu D."/>
            <person name="Tindall B."/>
            <person name="Brambilla E."/>
            <person name="Klenk H.-P."/>
            <person name="Eisen J.A."/>
        </authorList>
    </citation>
    <scope>NUCLEOTIDE SEQUENCE [LARGE SCALE GENOMIC DNA]</scope>
    <source>
        <strain evidence="2">DSM 18603</strain>
    </source>
</reference>
<dbReference type="Proteomes" id="UP000002774">
    <property type="component" value="Chromosome"/>
</dbReference>
<evidence type="ECO:0000256" key="1">
    <source>
        <dbReference type="SAM" id="Phobius"/>
    </source>
</evidence>
<dbReference type="RefSeq" id="WP_008513363.1">
    <property type="nucleotide sequence ID" value="NZ_CM001403.1"/>
</dbReference>
<accession>H1Y9V2</accession>
<dbReference type="HOGENOM" id="CLU_1893861_0_0_10"/>
<organism evidence="2 3">
    <name type="scientific">Mucilaginibacter paludis DSM 18603</name>
    <dbReference type="NCBI Taxonomy" id="714943"/>
    <lineage>
        <taxon>Bacteria</taxon>
        <taxon>Pseudomonadati</taxon>
        <taxon>Bacteroidota</taxon>
        <taxon>Sphingobacteriia</taxon>
        <taxon>Sphingobacteriales</taxon>
        <taxon>Sphingobacteriaceae</taxon>
        <taxon>Mucilaginibacter</taxon>
    </lineage>
</organism>
<evidence type="ECO:0000313" key="3">
    <source>
        <dbReference type="Proteomes" id="UP000002774"/>
    </source>
</evidence>
<keyword evidence="3" id="KW-1185">Reference proteome</keyword>
<keyword evidence="1" id="KW-0472">Membrane</keyword>
<keyword evidence="1" id="KW-1133">Transmembrane helix</keyword>
<protein>
    <submittedName>
        <fullName evidence="2">Uncharacterized protein</fullName>
    </submittedName>
</protein>
<dbReference type="AlphaFoldDB" id="H1Y9V2"/>